<keyword evidence="3" id="KW-0285">Flavoprotein</keyword>
<dbReference type="AlphaFoldDB" id="A0A0N0XQ09"/>
<organism evidence="6 7">
    <name type="scientific">Streptomyces chattanoogensis</name>
    <dbReference type="NCBI Taxonomy" id="66876"/>
    <lineage>
        <taxon>Bacteria</taxon>
        <taxon>Bacillati</taxon>
        <taxon>Actinomycetota</taxon>
        <taxon>Actinomycetes</taxon>
        <taxon>Kitasatosporales</taxon>
        <taxon>Streptomycetaceae</taxon>
        <taxon>Streptomyces</taxon>
    </lineage>
</organism>
<dbReference type="EMBL" id="LGKG01000207">
    <property type="protein sequence ID" value="KPC58427.1"/>
    <property type="molecule type" value="Genomic_DNA"/>
</dbReference>
<comment type="cofactor">
    <cofactor evidence="1">
        <name>FAD</name>
        <dbReference type="ChEBI" id="CHEBI:57692"/>
    </cofactor>
</comment>
<dbReference type="Proteomes" id="UP000037982">
    <property type="component" value="Unassembled WGS sequence"/>
</dbReference>
<dbReference type="Gene3D" id="3.30.9.10">
    <property type="entry name" value="D-Amino Acid Oxidase, subunit A, domain 2"/>
    <property type="match status" value="1"/>
</dbReference>
<evidence type="ECO:0000256" key="1">
    <source>
        <dbReference type="ARBA" id="ARBA00001974"/>
    </source>
</evidence>
<gene>
    <name evidence="6" type="ORF">ADL29_38955</name>
</gene>
<dbReference type="GO" id="GO:0016491">
    <property type="term" value="F:oxidoreductase activity"/>
    <property type="evidence" value="ECO:0007669"/>
    <property type="project" value="UniProtKB-KW"/>
</dbReference>
<name>A0A0N0XQ09_9ACTN</name>
<reference evidence="7" key="1">
    <citation type="submission" date="2015-07" db="EMBL/GenBank/DDBJ databases">
        <authorList>
            <person name="Ju K.-S."/>
            <person name="Doroghazi J.R."/>
            <person name="Metcalf W.W."/>
        </authorList>
    </citation>
    <scope>NUCLEOTIDE SEQUENCE [LARGE SCALE GENOMIC DNA]</scope>
    <source>
        <strain evidence="7">NRRL ISP-5002</strain>
    </source>
</reference>
<dbReference type="PANTHER" id="PTHR13847:SF286">
    <property type="entry name" value="D-AMINO ACID DEHYDROGENASE"/>
    <property type="match status" value="1"/>
</dbReference>
<dbReference type="Pfam" id="PF01266">
    <property type="entry name" value="DAO"/>
    <property type="match status" value="1"/>
</dbReference>
<dbReference type="PANTHER" id="PTHR13847">
    <property type="entry name" value="SARCOSINE DEHYDROGENASE-RELATED"/>
    <property type="match status" value="1"/>
</dbReference>
<protein>
    <submittedName>
        <fullName evidence="6">FAD-dependent oxidoreductase</fullName>
    </submittedName>
</protein>
<dbReference type="PATRIC" id="fig|66876.3.peg.8552"/>
<comment type="caution">
    <text evidence="6">The sequence shown here is derived from an EMBL/GenBank/DDBJ whole genome shotgun (WGS) entry which is preliminary data.</text>
</comment>
<evidence type="ECO:0000256" key="2">
    <source>
        <dbReference type="ARBA" id="ARBA00009410"/>
    </source>
</evidence>
<evidence type="ECO:0000259" key="5">
    <source>
        <dbReference type="Pfam" id="PF01266"/>
    </source>
</evidence>
<sequence>MAPGTVAVIGGGVIGSLVARQLVHEHPSGTVLLLDRDAVGSGASRRSAGLHFPRGASERVRRMSAYSQEFYEQLKADRPASPICPVGMSVLSRGSWDDLAGIYHEPVRRDDAPAALDACGAEIRVPPQTSVWDVRRAHYADVHRLVQILVTGLRPRVGVREGVRVTALEPDGRGVALALGTGERLTVDRAVLAPGPWLGAPAWADLVAPLGARIKKIVALHIDRPADEADRALVFHDEDAFLLPLAYRGHWLFSYTCQDWDVDPDQVGADLAEADVERARECLSRYAPALARRCTSGRVFCDAYSPSREPLVRALDPDGRVVFAGAANGSGYRLAPAIAAEAVQLLYPSVKGSLR</sequence>
<feature type="domain" description="FAD dependent oxidoreductase" evidence="5">
    <location>
        <begin position="6"/>
        <end position="344"/>
    </location>
</feature>
<evidence type="ECO:0000256" key="4">
    <source>
        <dbReference type="ARBA" id="ARBA00023002"/>
    </source>
</evidence>
<dbReference type="GO" id="GO:0005737">
    <property type="term" value="C:cytoplasm"/>
    <property type="evidence" value="ECO:0007669"/>
    <property type="project" value="TreeGrafter"/>
</dbReference>
<dbReference type="InterPro" id="IPR006076">
    <property type="entry name" value="FAD-dep_OxRdtase"/>
</dbReference>
<proteinExistence type="inferred from homology"/>
<evidence type="ECO:0000313" key="7">
    <source>
        <dbReference type="Proteomes" id="UP000037982"/>
    </source>
</evidence>
<dbReference type="InterPro" id="IPR036188">
    <property type="entry name" value="FAD/NAD-bd_sf"/>
</dbReference>
<accession>A0A0N0XQ09</accession>
<dbReference type="Gene3D" id="3.50.50.60">
    <property type="entry name" value="FAD/NAD(P)-binding domain"/>
    <property type="match status" value="1"/>
</dbReference>
<evidence type="ECO:0000313" key="6">
    <source>
        <dbReference type="EMBL" id="KPC58427.1"/>
    </source>
</evidence>
<comment type="similarity">
    <text evidence="2">Belongs to the DadA oxidoreductase family.</text>
</comment>
<keyword evidence="4" id="KW-0560">Oxidoreductase</keyword>
<dbReference type="SUPFAM" id="SSF51905">
    <property type="entry name" value="FAD/NAD(P)-binding domain"/>
    <property type="match status" value="1"/>
</dbReference>
<keyword evidence="7" id="KW-1185">Reference proteome</keyword>
<dbReference type="RefSeq" id="WP_053928181.1">
    <property type="nucleotide sequence ID" value="NZ_LGKG01000207.1"/>
</dbReference>
<evidence type="ECO:0000256" key="3">
    <source>
        <dbReference type="ARBA" id="ARBA00022630"/>
    </source>
</evidence>